<sequence length="153" mass="18324">MRGWELYAVLFLAWVLVLSTMSRPCCRSARVDTGLPLYKYNMFIVNGLSSGRDLFIHCQSKDDDLGEHNLTTGSHFTWTFRTNFWGTTRFWCYARRDNEHAAFDVFWPEKRHKWLETRCDYKVCIWTAKDDGFYLRNVPINQDELIHKWEPGW</sequence>
<keyword evidence="4 6" id="KW-0964">Secreted</keyword>
<dbReference type="EMBL" id="JAEACU010000009">
    <property type="protein sequence ID" value="KAH7517497.1"/>
    <property type="molecule type" value="Genomic_DNA"/>
</dbReference>
<dbReference type="AlphaFoldDB" id="A0A978URJ7"/>
<dbReference type="Pfam" id="PF05938">
    <property type="entry name" value="Self-incomp_S1"/>
    <property type="match status" value="1"/>
</dbReference>
<dbReference type="PANTHER" id="PTHR31232">
    <property type="match status" value="1"/>
</dbReference>
<organism evidence="7 8">
    <name type="scientific">Ziziphus jujuba var. spinosa</name>
    <dbReference type="NCBI Taxonomy" id="714518"/>
    <lineage>
        <taxon>Eukaryota</taxon>
        <taxon>Viridiplantae</taxon>
        <taxon>Streptophyta</taxon>
        <taxon>Embryophyta</taxon>
        <taxon>Tracheophyta</taxon>
        <taxon>Spermatophyta</taxon>
        <taxon>Magnoliopsida</taxon>
        <taxon>eudicotyledons</taxon>
        <taxon>Gunneridae</taxon>
        <taxon>Pentapetalae</taxon>
        <taxon>rosids</taxon>
        <taxon>fabids</taxon>
        <taxon>Rosales</taxon>
        <taxon>Rhamnaceae</taxon>
        <taxon>Paliureae</taxon>
        <taxon>Ziziphus</taxon>
    </lineage>
</organism>
<comment type="caution">
    <text evidence="7">The sequence shown here is derived from an EMBL/GenBank/DDBJ whole genome shotgun (WGS) entry which is preliminary data.</text>
</comment>
<feature type="chain" id="PRO_5038156642" description="S-protein homolog" evidence="6">
    <location>
        <begin position="20"/>
        <end position="153"/>
    </location>
</feature>
<reference evidence="7" key="1">
    <citation type="journal article" date="2021" name="Front. Plant Sci.">
        <title>Chromosome-Scale Genome Assembly for Chinese Sour Jujube and Insights Into Its Genome Evolution and Domestication Signature.</title>
        <authorList>
            <person name="Shen L.-Y."/>
            <person name="Luo H."/>
            <person name="Wang X.-L."/>
            <person name="Wang X.-M."/>
            <person name="Qiu X.-J."/>
            <person name="Liu H."/>
            <person name="Zhou S.-S."/>
            <person name="Jia K.-H."/>
            <person name="Nie S."/>
            <person name="Bao Y.-T."/>
            <person name="Zhang R.-G."/>
            <person name="Yun Q.-Z."/>
            <person name="Chai Y.-H."/>
            <person name="Lu J.-Y."/>
            <person name="Li Y."/>
            <person name="Zhao S.-W."/>
            <person name="Mao J.-F."/>
            <person name="Jia S.-G."/>
            <person name="Mao Y.-M."/>
        </authorList>
    </citation>
    <scope>NUCLEOTIDE SEQUENCE</scope>
    <source>
        <strain evidence="7">AT0</strain>
        <tissue evidence="7">Leaf</tissue>
    </source>
</reference>
<dbReference type="InterPro" id="IPR010264">
    <property type="entry name" value="Self-incomp_S1"/>
</dbReference>
<comment type="similarity">
    <text evidence="2 6">Belongs to the plant self-incompatibility (S1) protein family.</text>
</comment>
<proteinExistence type="inferred from homology"/>
<evidence type="ECO:0000256" key="4">
    <source>
        <dbReference type="ARBA" id="ARBA00022525"/>
    </source>
</evidence>
<evidence type="ECO:0000313" key="7">
    <source>
        <dbReference type="EMBL" id="KAH7517497.1"/>
    </source>
</evidence>
<evidence type="ECO:0000256" key="2">
    <source>
        <dbReference type="ARBA" id="ARBA00005581"/>
    </source>
</evidence>
<dbReference type="PANTHER" id="PTHR31232:SF156">
    <property type="entry name" value="PLANT SELF-INCOMPATIBILITY PROTEIN S1 FAMILY-RELATED"/>
    <property type="match status" value="1"/>
</dbReference>
<comment type="subcellular location">
    <subcellularLocation>
        <location evidence="1 6">Secreted</location>
    </subcellularLocation>
</comment>
<keyword evidence="3 6" id="KW-0713">Self-incompatibility</keyword>
<evidence type="ECO:0000256" key="5">
    <source>
        <dbReference type="ARBA" id="ARBA00022729"/>
    </source>
</evidence>
<gene>
    <name evidence="7" type="ORF">FEM48_Zijuj09G0071100</name>
</gene>
<evidence type="ECO:0000256" key="1">
    <source>
        <dbReference type="ARBA" id="ARBA00004613"/>
    </source>
</evidence>
<protein>
    <recommendedName>
        <fullName evidence="6">S-protein homolog</fullName>
    </recommendedName>
</protein>
<dbReference type="Proteomes" id="UP000813462">
    <property type="component" value="Unassembled WGS sequence"/>
</dbReference>
<dbReference type="OrthoDB" id="1727555at2759"/>
<evidence type="ECO:0000256" key="6">
    <source>
        <dbReference type="RuleBase" id="RU367044"/>
    </source>
</evidence>
<evidence type="ECO:0000313" key="8">
    <source>
        <dbReference type="Proteomes" id="UP000813462"/>
    </source>
</evidence>
<keyword evidence="5 6" id="KW-0732">Signal</keyword>
<evidence type="ECO:0000256" key="3">
    <source>
        <dbReference type="ARBA" id="ARBA00022471"/>
    </source>
</evidence>
<feature type="signal peptide" evidence="6">
    <location>
        <begin position="1"/>
        <end position="19"/>
    </location>
</feature>
<accession>A0A978URJ7</accession>
<dbReference type="GO" id="GO:0060320">
    <property type="term" value="P:rejection of self pollen"/>
    <property type="evidence" value="ECO:0007669"/>
    <property type="project" value="UniProtKB-KW"/>
</dbReference>
<name>A0A978URJ7_ZIZJJ</name>
<dbReference type="GO" id="GO:0005576">
    <property type="term" value="C:extracellular region"/>
    <property type="evidence" value="ECO:0007669"/>
    <property type="project" value="UniProtKB-SubCell"/>
</dbReference>